<dbReference type="Gene3D" id="2.50.20.10">
    <property type="entry name" value="Lipoprotein localisation LolA/LolB/LppX"/>
    <property type="match status" value="1"/>
</dbReference>
<dbReference type="SUPFAM" id="SSF51735">
    <property type="entry name" value="NAD(P)-binding Rossmann-fold domains"/>
    <property type="match status" value="1"/>
</dbReference>
<protein>
    <submittedName>
        <fullName evidence="3">Uncharacterized protein</fullName>
    </submittedName>
</protein>
<proteinExistence type="predicted"/>
<dbReference type="EMBL" id="LAZR01009715">
    <property type="protein sequence ID" value="KKM70989.1"/>
    <property type="molecule type" value="Genomic_DNA"/>
</dbReference>
<dbReference type="InterPro" id="IPR006115">
    <property type="entry name" value="6PGDH_NADP-bd"/>
</dbReference>
<comment type="caution">
    <text evidence="3">The sequence shown here is derived from an EMBL/GenBank/DDBJ whole genome shotgun (WGS) entry which is preliminary data.</text>
</comment>
<dbReference type="InterPro" id="IPR033399">
    <property type="entry name" value="TP_0789-like"/>
</dbReference>
<dbReference type="GO" id="GO:0050661">
    <property type="term" value="F:NADP binding"/>
    <property type="evidence" value="ECO:0007669"/>
    <property type="project" value="InterPro"/>
</dbReference>
<feature type="domain" description="Uncharacterized protein TP-0789" evidence="2">
    <location>
        <begin position="124"/>
        <end position="210"/>
    </location>
</feature>
<dbReference type="CDD" id="cd16329">
    <property type="entry name" value="LolA_like"/>
    <property type="match status" value="1"/>
</dbReference>
<sequence>MKAGFIGLGTLGRTMAERLISEGVELTVWNRTASGADGLKAETHTRRTLMIRLARTLLLAILAAATVCNAAYAGPDPELDIKEIVDRVDRILRSDTSTSRVEMSIETPNWKRTLTMDMWTEGLNKTLIRILGPAKDRGVTTLRVETEMWNFFPKINKVMKVPPSMMMSSWMGSDFTNDDLVKESSMLRDYDYRLLDDPDPDHYYVELIPKA</sequence>
<dbReference type="Pfam" id="PF03446">
    <property type="entry name" value="NAD_binding_2"/>
    <property type="match status" value="1"/>
</dbReference>
<dbReference type="Pfam" id="PF17131">
    <property type="entry name" value="LolA_like"/>
    <property type="match status" value="1"/>
</dbReference>
<accession>A0A0F9JMC6</accession>
<feature type="domain" description="6-phosphogluconate dehydrogenase NADP-binding" evidence="1">
    <location>
        <begin position="3"/>
        <end position="48"/>
    </location>
</feature>
<dbReference type="AlphaFoldDB" id="A0A0F9JMC6"/>
<feature type="non-terminal residue" evidence="3">
    <location>
        <position position="211"/>
    </location>
</feature>
<evidence type="ECO:0000259" key="1">
    <source>
        <dbReference type="Pfam" id="PF03446"/>
    </source>
</evidence>
<name>A0A0F9JMC6_9ZZZZ</name>
<organism evidence="3">
    <name type="scientific">marine sediment metagenome</name>
    <dbReference type="NCBI Taxonomy" id="412755"/>
    <lineage>
        <taxon>unclassified sequences</taxon>
        <taxon>metagenomes</taxon>
        <taxon>ecological metagenomes</taxon>
    </lineage>
</organism>
<dbReference type="Gene3D" id="3.40.50.720">
    <property type="entry name" value="NAD(P)-binding Rossmann-like Domain"/>
    <property type="match status" value="1"/>
</dbReference>
<evidence type="ECO:0000313" key="3">
    <source>
        <dbReference type="EMBL" id="KKM70989.1"/>
    </source>
</evidence>
<gene>
    <name evidence="3" type="ORF">LCGC14_1435110</name>
</gene>
<dbReference type="InterPro" id="IPR036291">
    <property type="entry name" value="NAD(P)-bd_dom_sf"/>
</dbReference>
<evidence type="ECO:0000259" key="2">
    <source>
        <dbReference type="Pfam" id="PF17131"/>
    </source>
</evidence>
<reference evidence="3" key="1">
    <citation type="journal article" date="2015" name="Nature">
        <title>Complex archaea that bridge the gap between prokaryotes and eukaryotes.</title>
        <authorList>
            <person name="Spang A."/>
            <person name="Saw J.H."/>
            <person name="Jorgensen S.L."/>
            <person name="Zaremba-Niedzwiedzka K."/>
            <person name="Martijn J."/>
            <person name="Lind A.E."/>
            <person name="van Eijk R."/>
            <person name="Schleper C."/>
            <person name="Guy L."/>
            <person name="Ettema T.J."/>
        </authorList>
    </citation>
    <scope>NUCLEOTIDE SEQUENCE</scope>
</reference>